<feature type="domain" description="Beta/gamma crystallin 'Greek key'" evidence="6">
    <location>
        <begin position="338"/>
        <end position="387"/>
    </location>
</feature>
<feature type="region of interest" description="Disordered" evidence="5">
    <location>
        <begin position="145"/>
        <end position="169"/>
    </location>
</feature>
<keyword evidence="8" id="KW-1185">Reference proteome</keyword>
<feature type="domain" description="Beta/gamma crystallin 'Greek key'" evidence="6">
    <location>
        <begin position="475"/>
        <end position="516"/>
    </location>
</feature>
<evidence type="ECO:0000313" key="7">
    <source>
        <dbReference type="Ensembl" id="ENSLLEP00000001719.1"/>
    </source>
</evidence>
<dbReference type="InterPro" id="IPR000772">
    <property type="entry name" value="Ricin_B_lectin"/>
</dbReference>
<dbReference type="Gene3D" id="2.80.10.50">
    <property type="match status" value="1"/>
</dbReference>
<dbReference type="FunFam" id="2.60.20.10:FF:000010">
    <property type="entry name" value="very large A-kinase anchor protein"/>
    <property type="match status" value="1"/>
</dbReference>
<dbReference type="Ensembl" id="ENSLLET00000001800.1">
    <property type="protein sequence ID" value="ENSLLEP00000001719.1"/>
    <property type="gene ID" value="ENSLLEG00000001058.1"/>
</dbReference>
<evidence type="ECO:0000256" key="2">
    <source>
        <dbReference type="ARBA" id="ARBA00009646"/>
    </source>
</evidence>
<organism evidence="7 8">
    <name type="scientific">Leptobrachium leishanense</name>
    <name type="common">Leishan spiny toad</name>
    <dbReference type="NCBI Taxonomy" id="445787"/>
    <lineage>
        <taxon>Eukaryota</taxon>
        <taxon>Metazoa</taxon>
        <taxon>Chordata</taxon>
        <taxon>Craniata</taxon>
        <taxon>Vertebrata</taxon>
        <taxon>Euteleostomi</taxon>
        <taxon>Amphibia</taxon>
        <taxon>Batrachia</taxon>
        <taxon>Anura</taxon>
        <taxon>Pelobatoidea</taxon>
        <taxon>Megophryidae</taxon>
        <taxon>Leptobrachium</taxon>
    </lineage>
</organism>
<feature type="compositionally biased region" description="Acidic residues" evidence="5">
    <location>
        <begin position="145"/>
        <end position="162"/>
    </location>
</feature>
<dbReference type="SMART" id="SM00247">
    <property type="entry name" value="XTALbg"/>
    <property type="match status" value="5"/>
</dbReference>
<dbReference type="Proteomes" id="UP000694569">
    <property type="component" value="Unplaced"/>
</dbReference>
<comment type="similarity">
    <text evidence="2">Belongs to the beta/gamma-crystallin family.</text>
</comment>
<dbReference type="PROSITE" id="PS50231">
    <property type="entry name" value="RICIN_B_LECTIN"/>
    <property type="match status" value="1"/>
</dbReference>
<dbReference type="InterPro" id="IPR050252">
    <property type="entry name" value="Beta/Gamma-Crystallin"/>
</dbReference>
<sequence>MTPCSLKTEVVAISKLVAPRFEPEFISIPNVPSSPSDKDSENIRNNNFSPHSEPTDGIVSNVDNIQTKPRDSRGLLQKYQQEQDDTENPCWIFENNQNFIQDIEQIADYGNDIVENQRLYPSETNPEYDSSFSVHNGFYVEVGESDEETVDEENDADGEGLDSDSQSSMQLRRVPFYPISLSPIYEDDSSSEDVLSNRASPRCIEGQDESTNANDHTSILSLLQSVSNRLKEEGISSLDNENTCNKIELTQTTNETENATSPSFNDAAYINDKGEKSTESSQGASRHGLFITKSIIDNRPVVISDLFEHEMKFEMYSDILDATSLIFPNGVNIRVIRGCWILYEKPDFQGQAHVLEEGEAVLQQLWGPPESKSRPEQVIIGSLKRVTKVRKKHFPLKIIMCLYTTAHHYFIFSIVEFGLQLESIIKSWLAYTDPQFTGSVSVLEEGSILPSVPESDHHFPSLWRKQNYKFSFCSPQIILYQKPYFEGWSKEITDHVYSIKTMICEDHVIGSIKVIGGIWVGYEKERYKGTQYLLEEGEYEDWNAWGGISDTLQSIRYLHADVLETSVTLFESEAEDGKLLDLFNQAVPDLESSGYRRETQCIHVKKGIWVAYQQKYFCGEQYILEKGRYKSCMDWGGKTNTIMSIRPVMLMAAFSDENFQGRCEYHIEETCEFPEFPPRSFKVLRGCWLLCYQADTCENLCVLEEGNFPDLVTCGCPAAVIKYIKPIDYVFAEPAISLFALDLCEGRELSFDEPVTSVLSKDLNFYTQSVWIRRGLWIAFEGPNFLGQQLLLEAGQILNWTEYSGWKAIGSLRPLKQTPVYFRIKNRHNDKYLTLTGTLMDTSATFVCVSARNGQNTQIWYFCRGLLKSKATDSCLDVIGGKNLPGAKVSLWVENGKHRQKWRINKDGTITSYLSDDLVLDLKGKVTFANPSNVL</sequence>
<dbReference type="InterPro" id="IPR001064">
    <property type="entry name" value="Beta/gamma_crystallin"/>
</dbReference>
<comment type="function">
    <text evidence="1">Crystallins are the dominant structural components of the vertebrate eye lens.</text>
</comment>
<dbReference type="GO" id="GO:0005212">
    <property type="term" value="F:structural constituent of eye lens"/>
    <property type="evidence" value="ECO:0007669"/>
    <property type="project" value="UniProtKB-KW"/>
</dbReference>
<evidence type="ECO:0000256" key="1">
    <source>
        <dbReference type="ARBA" id="ARBA00003689"/>
    </source>
</evidence>
<feature type="domain" description="Beta/gamma crystallin 'Greek key'" evidence="6">
    <location>
        <begin position="517"/>
        <end position="559"/>
    </location>
</feature>
<evidence type="ECO:0000259" key="6">
    <source>
        <dbReference type="PROSITE" id="PS50915"/>
    </source>
</evidence>
<dbReference type="SUPFAM" id="SSF50370">
    <property type="entry name" value="Ricin B-like lectins"/>
    <property type="match status" value="1"/>
</dbReference>
<dbReference type="GO" id="GO:0002088">
    <property type="term" value="P:lens development in camera-type eye"/>
    <property type="evidence" value="ECO:0007669"/>
    <property type="project" value="TreeGrafter"/>
</dbReference>
<evidence type="ECO:0000313" key="8">
    <source>
        <dbReference type="Proteomes" id="UP000694569"/>
    </source>
</evidence>
<evidence type="ECO:0000256" key="5">
    <source>
        <dbReference type="SAM" id="MobiDB-lite"/>
    </source>
</evidence>
<feature type="domain" description="Beta/gamma crystallin 'Greek key'" evidence="6">
    <location>
        <begin position="775"/>
        <end position="816"/>
    </location>
</feature>
<dbReference type="Pfam" id="PF00652">
    <property type="entry name" value="Ricin_B_lectin"/>
    <property type="match status" value="1"/>
</dbReference>
<dbReference type="PANTHER" id="PTHR11818">
    <property type="entry name" value="BETA/GAMMA CRYSTALLIN"/>
    <property type="match status" value="1"/>
</dbReference>
<dbReference type="FunFam" id="2.60.20.10:FF:000006">
    <property type="entry name" value="Very large A-kinase anchor protein"/>
    <property type="match status" value="1"/>
</dbReference>
<dbReference type="InterPro" id="IPR035992">
    <property type="entry name" value="Ricin_B-like_lectins"/>
</dbReference>
<reference evidence="7" key="2">
    <citation type="submission" date="2025-09" db="UniProtKB">
        <authorList>
            <consortium name="Ensembl"/>
        </authorList>
    </citation>
    <scope>IDENTIFICATION</scope>
</reference>
<evidence type="ECO:0000256" key="4">
    <source>
        <dbReference type="ARBA" id="ARBA00022737"/>
    </source>
</evidence>
<accession>A0A8C5LN88</accession>
<feature type="region of interest" description="Disordered" evidence="5">
    <location>
        <begin position="251"/>
        <end position="284"/>
    </location>
</feature>
<dbReference type="SUPFAM" id="SSF49695">
    <property type="entry name" value="gamma-Crystallin-like"/>
    <property type="match status" value="4"/>
</dbReference>
<feature type="compositionally biased region" description="Polar residues" evidence="5">
    <location>
        <begin position="43"/>
        <end position="52"/>
    </location>
</feature>
<feature type="domain" description="Beta/gamma crystallin 'Greek key'" evidence="6">
    <location>
        <begin position="607"/>
        <end position="649"/>
    </location>
</feature>
<dbReference type="PANTHER" id="PTHR11818:SF38">
    <property type="entry name" value="VERY LARGE A-KINASE ANCHOR PROTEIN"/>
    <property type="match status" value="1"/>
</dbReference>
<keyword evidence="4" id="KW-0677">Repeat</keyword>
<reference evidence="7" key="1">
    <citation type="submission" date="2025-08" db="UniProtKB">
        <authorList>
            <consortium name="Ensembl"/>
        </authorList>
    </citation>
    <scope>IDENTIFICATION</scope>
</reference>
<dbReference type="GO" id="GO:0007601">
    <property type="term" value="P:visual perception"/>
    <property type="evidence" value="ECO:0007669"/>
    <property type="project" value="TreeGrafter"/>
</dbReference>
<dbReference type="GeneTree" id="ENSGT00940000160816"/>
<proteinExistence type="inferred from homology"/>
<keyword evidence="3" id="KW-0273">Eye lens protein</keyword>
<dbReference type="PRINTS" id="PR01367">
    <property type="entry name" value="BGCRYSTALLIN"/>
</dbReference>
<name>A0A8C5LN88_9ANUR</name>
<dbReference type="Gene3D" id="2.60.20.10">
    <property type="entry name" value="Crystallins"/>
    <property type="match status" value="5"/>
</dbReference>
<feature type="region of interest" description="Disordered" evidence="5">
    <location>
        <begin position="26"/>
        <end position="69"/>
    </location>
</feature>
<dbReference type="AlphaFoldDB" id="A0A8C5LN88"/>
<dbReference type="PROSITE" id="PS50915">
    <property type="entry name" value="CRYSTALLIN_BETA_GAMMA"/>
    <property type="match status" value="5"/>
</dbReference>
<protein>
    <recommendedName>
        <fullName evidence="6">Beta/gamma crystallin 'Greek key' domain-containing protein</fullName>
    </recommendedName>
</protein>
<feature type="compositionally biased region" description="Polar residues" evidence="5">
    <location>
        <begin position="251"/>
        <end position="264"/>
    </location>
</feature>
<dbReference type="InterPro" id="IPR011024">
    <property type="entry name" value="G_crystallin-like"/>
</dbReference>
<dbReference type="Pfam" id="PF00030">
    <property type="entry name" value="Crystall"/>
    <property type="match status" value="5"/>
</dbReference>
<evidence type="ECO:0000256" key="3">
    <source>
        <dbReference type="ARBA" id="ARBA00022613"/>
    </source>
</evidence>